<dbReference type="EMBL" id="AP021876">
    <property type="protein sequence ID" value="BBO80811.1"/>
    <property type="molecule type" value="Genomic_DNA"/>
</dbReference>
<dbReference type="Proteomes" id="UP000425960">
    <property type="component" value="Chromosome"/>
</dbReference>
<dbReference type="Pfam" id="PF04014">
    <property type="entry name" value="MazE_antitoxin"/>
    <property type="match status" value="1"/>
</dbReference>
<reference evidence="3 4" key="1">
    <citation type="submission" date="2019-11" db="EMBL/GenBank/DDBJ databases">
        <title>Comparative genomics of hydrocarbon-degrading Desulfosarcina strains.</title>
        <authorList>
            <person name="Watanabe M."/>
            <person name="Kojima H."/>
            <person name="Fukui M."/>
        </authorList>
    </citation>
    <scope>NUCLEOTIDE SEQUENCE [LARGE SCALE GENOMIC DNA]</scope>
    <source>
        <strain evidence="3 4">28bB2T</strain>
        <plasmid evidence="3">Do28_1</plasmid>
        <plasmid evidence="4">do28_1 dna</plasmid>
    </source>
</reference>
<geneLocation type="plasmid" evidence="4">
    <name>do28_1 dna</name>
</geneLocation>
<dbReference type="KEGG" id="dov:DSCO28_73440"/>
<dbReference type="RefSeq" id="WP_155321659.1">
    <property type="nucleotide sequence ID" value="NZ_AP021876.1"/>
</dbReference>
<feature type="domain" description="SpoVT-AbrB" evidence="1">
    <location>
        <begin position="2"/>
        <end position="47"/>
    </location>
</feature>
<dbReference type="GO" id="GO:0003677">
    <property type="term" value="F:DNA binding"/>
    <property type="evidence" value="ECO:0007669"/>
    <property type="project" value="InterPro"/>
</dbReference>
<dbReference type="KEGG" id="dov:DSCO28_13770"/>
<dbReference type="InterPro" id="IPR037914">
    <property type="entry name" value="SpoVT-AbrB_sf"/>
</dbReference>
<evidence type="ECO:0000259" key="1">
    <source>
        <dbReference type="SMART" id="SM00966"/>
    </source>
</evidence>
<evidence type="ECO:0000313" key="2">
    <source>
        <dbReference type="EMBL" id="BBO80811.1"/>
    </source>
</evidence>
<dbReference type="EMBL" id="AP021877">
    <property type="protein sequence ID" value="BBO86778.1"/>
    <property type="molecule type" value="Genomic_DNA"/>
</dbReference>
<dbReference type="Gene3D" id="2.10.260.10">
    <property type="match status" value="1"/>
</dbReference>
<dbReference type="SMART" id="SM00966">
    <property type="entry name" value="SpoVT_AbrB"/>
    <property type="match status" value="1"/>
</dbReference>
<accession>A0A5K8A2Z1</accession>
<protein>
    <recommendedName>
        <fullName evidence="1">SpoVT-AbrB domain-containing protein</fullName>
    </recommendedName>
</protein>
<keyword evidence="3" id="KW-0614">Plasmid</keyword>
<proteinExistence type="predicted"/>
<sequence length="71" mass="7578">MPKVSAKRQITLPVSQCEALGIKPGDEVESFVAHGQLTIVKKKQGAAKGILKHVRGNPALTDEESLESALQ</sequence>
<evidence type="ECO:0000313" key="3">
    <source>
        <dbReference type="EMBL" id="BBO86778.1"/>
    </source>
</evidence>
<name>A0A5K8A2Z1_9BACT</name>
<geneLocation type="plasmid" evidence="3">
    <name>Do28_1</name>
</geneLocation>
<organism evidence="3 4">
    <name type="scientific">Desulfosarcina ovata subsp. sediminis</name>
    <dbReference type="NCBI Taxonomy" id="885957"/>
    <lineage>
        <taxon>Bacteria</taxon>
        <taxon>Pseudomonadati</taxon>
        <taxon>Thermodesulfobacteriota</taxon>
        <taxon>Desulfobacteria</taxon>
        <taxon>Desulfobacterales</taxon>
        <taxon>Desulfosarcinaceae</taxon>
        <taxon>Desulfosarcina</taxon>
    </lineage>
</organism>
<dbReference type="AlphaFoldDB" id="A0A5K8A2Z1"/>
<dbReference type="InterPro" id="IPR007159">
    <property type="entry name" value="SpoVT-AbrB_dom"/>
</dbReference>
<dbReference type="Proteomes" id="UP000425960">
    <property type="component" value="Plasmid Do28_1"/>
</dbReference>
<dbReference type="SUPFAM" id="SSF89447">
    <property type="entry name" value="AbrB/MazE/MraZ-like"/>
    <property type="match status" value="1"/>
</dbReference>
<evidence type="ECO:0000313" key="4">
    <source>
        <dbReference type="Proteomes" id="UP000425960"/>
    </source>
</evidence>
<gene>
    <name evidence="2" type="ORF">DSCO28_13770</name>
    <name evidence="3" type="ORF">DSCO28_73440</name>
</gene>